<dbReference type="Pfam" id="PF04227">
    <property type="entry name" value="Indigoidine_A"/>
    <property type="match status" value="1"/>
</dbReference>
<feature type="active site" description="Nucleophile" evidence="6">
    <location>
        <position position="191"/>
    </location>
</feature>
<dbReference type="GO" id="GO:0046872">
    <property type="term" value="F:metal ion binding"/>
    <property type="evidence" value="ECO:0007669"/>
    <property type="project" value="UniProtKB-KW"/>
</dbReference>
<sequence>MESVPSGRVSTSGSVWVAMSSMMPHVTEHVVPRSPLAPVVSQEVADALAEGRAVVALESTLLAHGLPAPRNRETADVLERAVRARGAVPATVAVLDGRPRVGLDATALDRVCAGDLVKLSVRDLGAAAGLGRDGATTVAATAWLAAAAGIALFATGGLGGVHRGARESWDVSADLGVLARTPVAVVCSGVKSLLDVGATLEVLETDSVGVLGYRTDTFPGFYRRDSGHPVPWRADTPAQVAAVWAAHRATGSGLVVAQPVPVADELDEALHDRLLGGGLAMVAERGIVGKDVTPALLEHFHTGSGGASLATNVALVTANAGLAADVAVALAAVDRARLSPR</sequence>
<dbReference type="InterPro" id="IPR022830">
    <property type="entry name" value="Indigdn_synthA-like"/>
</dbReference>
<accession>A0A511DLN5</accession>
<organism evidence="7 8">
    <name type="scientific">Pseudonocardia sulfidoxydans NBRC 16205</name>
    <dbReference type="NCBI Taxonomy" id="1223511"/>
    <lineage>
        <taxon>Bacteria</taxon>
        <taxon>Bacillati</taxon>
        <taxon>Actinomycetota</taxon>
        <taxon>Actinomycetes</taxon>
        <taxon>Pseudonocardiales</taxon>
        <taxon>Pseudonocardiaceae</taxon>
        <taxon>Pseudonocardia</taxon>
    </lineage>
</organism>
<dbReference type="EMBL" id="BJVJ01000038">
    <property type="protein sequence ID" value="GEL24694.1"/>
    <property type="molecule type" value="Genomic_DNA"/>
</dbReference>
<comment type="caution">
    <text evidence="7">The sequence shown here is derived from an EMBL/GenBank/DDBJ whole genome shotgun (WGS) entry which is preliminary data.</text>
</comment>
<dbReference type="GO" id="GO:0016798">
    <property type="term" value="F:hydrolase activity, acting on glycosyl bonds"/>
    <property type="evidence" value="ECO:0007669"/>
    <property type="project" value="UniProtKB-KW"/>
</dbReference>
<keyword evidence="3 6" id="KW-0464">Manganese</keyword>
<proteinExistence type="inferred from homology"/>
<evidence type="ECO:0000256" key="5">
    <source>
        <dbReference type="ARBA" id="ARBA00023295"/>
    </source>
</evidence>
<keyword evidence="1 6" id="KW-0479">Metal-binding</keyword>
<gene>
    <name evidence="6 7" type="primary">psuG</name>
    <name evidence="7" type="ORF">PSU4_36480</name>
</gene>
<feature type="binding site" evidence="6">
    <location>
        <position position="170"/>
    </location>
    <ligand>
        <name>Mn(2+)</name>
        <dbReference type="ChEBI" id="CHEBI:29035"/>
    </ligand>
</feature>
<dbReference type="SUPFAM" id="SSF110581">
    <property type="entry name" value="Indigoidine synthase A-like"/>
    <property type="match status" value="1"/>
</dbReference>
<protein>
    <recommendedName>
        <fullName evidence="6">Pseudouridine-5'-phosphate glycosidase</fullName>
        <shortName evidence="6">PsiMP glycosidase</shortName>
        <ecNumber evidence="6">4.2.1.70</ecNumber>
    </recommendedName>
</protein>
<keyword evidence="4 6" id="KW-0456">Lyase</keyword>
<dbReference type="PANTHER" id="PTHR42909:SF1">
    <property type="entry name" value="CARBOHYDRATE KINASE PFKB DOMAIN-CONTAINING PROTEIN"/>
    <property type="match status" value="1"/>
</dbReference>
<comment type="similarity">
    <text evidence="6">Belongs to the pseudouridine-5'-phosphate glycosidase family.</text>
</comment>
<evidence type="ECO:0000256" key="2">
    <source>
        <dbReference type="ARBA" id="ARBA00022801"/>
    </source>
</evidence>
<feature type="active site" description="Proton donor" evidence="6">
    <location>
        <position position="58"/>
    </location>
</feature>
<dbReference type="EC" id="4.2.1.70" evidence="6"/>
<dbReference type="HAMAP" id="MF_01876">
    <property type="entry name" value="PsiMP_glycosidase"/>
    <property type="match status" value="1"/>
</dbReference>
<dbReference type="GO" id="GO:0005737">
    <property type="term" value="C:cytoplasm"/>
    <property type="evidence" value="ECO:0007669"/>
    <property type="project" value="TreeGrafter"/>
</dbReference>
<dbReference type="InterPro" id="IPR007342">
    <property type="entry name" value="PsuG"/>
</dbReference>
<dbReference type="PANTHER" id="PTHR42909">
    <property type="entry name" value="ZGC:136858"/>
    <property type="match status" value="1"/>
</dbReference>
<dbReference type="GO" id="GO:0004730">
    <property type="term" value="F:pseudouridylate synthase activity"/>
    <property type="evidence" value="ECO:0007669"/>
    <property type="project" value="UniProtKB-UniRule"/>
</dbReference>
<dbReference type="AlphaFoldDB" id="A0A511DLN5"/>
<feature type="binding site" evidence="6">
    <location>
        <position position="118"/>
    </location>
    <ligand>
        <name>substrate</name>
    </ligand>
</feature>
<feature type="binding site" evidence="6">
    <location>
        <position position="138"/>
    </location>
    <ligand>
        <name>substrate</name>
    </ligand>
</feature>
<feature type="binding site" evidence="6">
    <location>
        <begin position="172"/>
        <end position="174"/>
    </location>
    <ligand>
        <name>substrate</name>
    </ligand>
</feature>
<comment type="function">
    <text evidence="6">Catalyzes the reversible cleavage of pseudouridine 5'-phosphate (PsiMP) to ribose 5-phosphate and uracil. Functions biologically in the cleavage direction, as part of a pseudouridine degradation pathway.</text>
</comment>
<keyword evidence="8" id="KW-1185">Reference proteome</keyword>
<comment type="subunit">
    <text evidence="6">Homotrimer.</text>
</comment>
<evidence type="ECO:0000313" key="7">
    <source>
        <dbReference type="EMBL" id="GEL24694.1"/>
    </source>
</evidence>
<comment type="cofactor">
    <cofactor evidence="6">
        <name>Mn(2+)</name>
        <dbReference type="ChEBI" id="CHEBI:29035"/>
    </cofactor>
    <text evidence="6">Binds 1 Mn(2+) ion per subunit.</text>
</comment>
<evidence type="ECO:0000313" key="8">
    <source>
        <dbReference type="Proteomes" id="UP000321685"/>
    </source>
</evidence>
<evidence type="ECO:0000256" key="1">
    <source>
        <dbReference type="ARBA" id="ARBA00022723"/>
    </source>
</evidence>
<name>A0A511DLN5_9PSEU</name>
<evidence type="ECO:0000256" key="3">
    <source>
        <dbReference type="ARBA" id="ARBA00023211"/>
    </source>
</evidence>
<dbReference type="Gene3D" id="3.40.1790.10">
    <property type="entry name" value="Indigoidine synthase domain"/>
    <property type="match status" value="1"/>
</dbReference>
<comment type="catalytic activity">
    <reaction evidence="6">
        <text>D-ribose 5-phosphate + uracil = psi-UMP + H2O</text>
        <dbReference type="Rhea" id="RHEA:18337"/>
        <dbReference type="ChEBI" id="CHEBI:15377"/>
        <dbReference type="ChEBI" id="CHEBI:17568"/>
        <dbReference type="ChEBI" id="CHEBI:58380"/>
        <dbReference type="ChEBI" id="CHEBI:78346"/>
        <dbReference type="EC" id="4.2.1.70"/>
    </reaction>
</comment>
<evidence type="ECO:0000256" key="6">
    <source>
        <dbReference type="HAMAP-Rule" id="MF_01876"/>
    </source>
</evidence>
<evidence type="ECO:0000256" key="4">
    <source>
        <dbReference type="ARBA" id="ARBA00023239"/>
    </source>
</evidence>
<dbReference type="GO" id="GO:0046113">
    <property type="term" value="P:nucleobase catabolic process"/>
    <property type="evidence" value="ECO:0007669"/>
    <property type="project" value="UniProtKB-UniRule"/>
</dbReference>
<keyword evidence="5 6" id="KW-0326">Glycosidase</keyword>
<reference evidence="7 8" key="1">
    <citation type="submission" date="2019-07" db="EMBL/GenBank/DDBJ databases">
        <title>Whole genome shotgun sequence of Pseudonocardia sulfidoxydans NBRC 16205.</title>
        <authorList>
            <person name="Hosoyama A."/>
            <person name="Uohara A."/>
            <person name="Ohji S."/>
            <person name="Ichikawa N."/>
        </authorList>
    </citation>
    <scope>NUCLEOTIDE SEQUENCE [LARGE SCALE GENOMIC DNA]</scope>
    <source>
        <strain evidence="7 8">NBRC 16205</strain>
    </source>
</reference>
<dbReference type="Proteomes" id="UP000321685">
    <property type="component" value="Unassembled WGS sequence"/>
</dbReference>
<keyword evidence="2 6" id="KW-0378">Hydrolase</keyword>